<evidence type="ECO:0000313" key="7">
    <source>
        <dbReference type="EMBL" id="KAK3249223.1"/>
    </source>
</evidence>
<evidence type="ECO:0000313" key="8">
    <source>
        <dbReference type="Proteomes" id="UP001190700"/>
    </source>
</evidence>
<feature type="transmembrane region" description="Helical" evidence="6">
    <location>
        <begin position="78"/>
        <end position="102"/>
    </location>
</feature>
<evidence type="ECO:0000256" key="1">
    <source>
        <dbReference type="ARBA" id="ARBA00004141"/>
    </source>
</evidence>
<comment type="subcellular location">
    <subcellularLocation>
        <location evidence="1">Membrane</location>
        <topology evidence="1">Multi-pass membrane protein</topology>
    </subcellularLocation>
</comment>
<evidence type="ECO:0000256" key="2">
    <source>
        <dbReference type="ARBA" id="ARBA00007322"/>
    </source>
</evidence>
<proteinExistence type="inferred from homology"/>
<dbReference type="GO" id="GO:0016020">
    <property type="term" value="C:membrane"/>
    <property type="evidence" value="ECO:0007669"/>
    <property type="project" value="UniProtKB-SubCell"/>
</dbReference>
<dbReference type="EMBL" id="LGRX02027523">
    <property type="protein sequence ID" value="KAK3249223.1"/>
    <property type="molecule type" value="Genomic_DNA"/>
</dbReference>
<reference evidence="7 8" key="1">
    <citation type="journal article" date="2015" name="Genome Biol. Evol.">
        <title>Comparative Genomics of a Bacterivorous Green Alga Reveals Evolutionary Causalities and Consequences of Phago-Mixotrophic Mode of Nutrition.</title>
        <authorList>
            <person name="Burns J.A."/>
            <person name="Paasch A."/>
            <person name="Narechania A."/>
            <person name="Kim E."/>
        </authorList>
    </citation>
    <scope>NUCLEOTIDE SEQUENCE [LARGE SCALE GENOMIC DNA]</scope>
    <source>
        <strain evidence="7 8">PLY_AMNH</strain>
    </source>
</reference>
<dbReference type="Pfam" id="PF03661">
    <property type="entry name" value="TMEM33_Pom33"/>
    <property type="match status" value="1"/>
</dbReference>
<dbReference type="Proteomes" id="UP001190700">
    <property type="component" value="Unassembled WGS sequence"/>
</dbReference>
<protein>
    <submittedName>
        <fullName evidence="7">Uncharacterized protein</fullName>
    </submittedName>
</protein>
<dbReference type="InterPro" id="IPR051645">
    <property type="entry name" value="PER33/POM33_regulator"/>
</dbReference>
<dbReference type="PANTHER" id="PTHR12703:SF4">
    <property type="entry name" value="TRANSMEMBRANE PROTEIN 33"/>
    <property type="match status" value="1"/>
</dbReference>
<comment type="caution">
    <text evidence="7">The sequence shown here is derived from an EMBL/GenBank/DDBJ whole genome shotgun (WGS) entry which is preliminary data.</text>
</comment>
<dbReference type="AlphaFoldDB" id="A0AAE0C6B7"/>
<sequence>MKRFAKEGKDEANRVRLQAYIMASEGRDWKGLYFFVTTSATLTVFYSTQRPSFSLQGVKMWLASFANTNNFQYVMFSFIFNGGAPVAVALLPICCCCLYQWMTYVNKHYADNSLWQRFGSKTFETLQTNMTSALQLCATVEIAIAFFLIFELFTPKRSPLRLLMYWNFLRLRFHCGDNTVLRIKFTHLNTASYQRQVWTMIDSYVQPVFTRVPQLQPVADMAKKWFRGY</sequence>
<gene>
    <name evidence="7" type="ORF">CYMTET_41344</name>
</gene>
<keyword evidence="5 6" id="KW-0472">Membrane</keyword>
<keyword evidence="8" id="KW-1185">Reference proteome</keyword>
<dbReference type="GO" id="GO:0061024">
    <property type="term" value="P:membrane organization"/>
    <property type="evidence" value="ECO:0007669"/>
    <property type="project" value="TreeGrafter"/>
</dbReference>
<dbReference type="InterPro" id="IPR005344">
    <property type="entry name" value="TMEM33/Pom33"/>
</dbReference>
<evidence type="ECO:0000256" key="3">
    <source>
        <dbReference type="ARBA" id="ARBA00022692"/>
    </source>
</evidence>
<evidence type="ECO:0000256" key="5">
    <source>
        <dbReference type="ARBA" id="ARBA00023136"/>
    </source>
</evidence>
<organism evidence="7 8">
    <name type="scientific">Cymbomonas tetramitiformis</name>
    <dbReference type="NCBI Taxonomy" id="36881"/>
    <lineage>
        <taxon>Eukaryota</taxon>
        <taxon>Viridiplantae</taxon>
        <taxon>Chlorophyta</taxon>
        <taxon>Pyramimonadophyceae</taxon>
        <taxon>Pyramimonadales</taxon>
        <taxon>Pyramimonadaceae</taxon>
        <taxon>Cymbomonas</taxon>
    </lineage>
</organism>
<evidence type="ECO:0000256" key="6">
    <source>
        <dbReference type="SAM" id="Phobius"/>
    </source>
</evidence>
<comment type="similarity">
    <text evidence="2">Belongs to the PER33/POM33 family.</text>
</comment>
<evidence type="ECO:0000256" key="4">
    <source>
        <dbReference type="ARBA" id="ARBA00022989"/>
    </source>
</evidence>
<accession>A0AAE0C6B7</accession>
<keyword evidence="4 6" id="KW-1133">Transmembrane helix</keyword>
<feature type="transmembrane region" description="Helical" evidence="6">
    <location>
        <begin position="133"/>
        <end position="154"/>
    </location>
</feature>
<name>A0AAE0C6B7_9CHLO</name>
<dbReference type="GO" id="GO:0005783">
    <property type="term" value="C:endoplasmic reticulum"/>
    <property type="evidence" value="ECO:0007669"/>
    <property type="project" value="TreeGrafter"/>
</dbReference>
<dbReference type="PANTHER" id="PTHR12703">
    <property type="entry name" value="TRANSMEMBRANE PROTEIN 33"/>
    <property type="match status" value="1"/>
</dbReference>
<dbReference type="GO" id="GO:0071786">
    <property type="term" value="P:endoplasmic reticulum tubular network organization"/>
    <property type="evidence" value="ECO:0007669"/>
    <property type="project" value="TreeGrafter"/>
</dbReference>
<keyword evidence="3 6" id="KW-0812">Transmembrane</keyword>